<accession>A0ACB0IPQ4</accession>
<evidence type="ECO:0000313" key="1">
    <source>
        <dbReference type="EMBL" id="CAJ2634180.1"/>
    </source>
</evidence>
<organism evidence="1 2">
    <name type="scientific">Trifolium pratense</name>
    <name type="common">Red clover</name>
    <dbReference type="NCBI Taxonomy" id="57577"/>
    <lineage>
        <taxon>Eukaryota</taxon>
        <taxon>Viridiplantae</taxon>
        <taxon>Streptophyta</taxon>
        <taxon>Embryophyta</taxon>
        <taxon>Tracheophyta</taxon>
        <taxon>Spermatophyta</taxon>
        <taxon>Magnoliopsida</taxon>
        <taxon>eudicotyledons</taxon>
        <taxon>Gunneridae</taxon>
        <taxon>Pentapetalae</taxon>
        <taxon>rosids</taxon>
        <taxon>fabids</taxon>
        <taxon>Fabales</taxon>
        <taxon>Fabaceae</taxon>
        <taxon>Papilionoideae</taxon>
        <taxon>50 kb inversion clade</taxon>
        <taxon>NPAAA clade</taxon>
        <taxon>Hologalegina</taxon>
        <taxon>IRL clade</taxon>
        <taxon>Trifolieae</taxon>
        <taxon>Trifolium</taxon>
    </lineage>
</organism>
<protein>
    <submittedName>
        <fullName evidence="1">Uncharacterized protein</fullName>
    </submittedName>
</protein>
<dbReference type="EMBL" id="CASHSV030000002">
    <property type="protein sequence ID" value="CAJ2634180.1"/>
    <property type="molecule type" value="Genomic_DNA"/>
</dbReference>
<comment type="caution">
    <text evidence="1">The sequence shown here is derived from an EMBL/GenBank/DDBJ whole genome shotgun (WGS) entry which is preliminary data.</text>
</comment>
<reference evidence="1" key="1">
    <citation type="submission" date="2023-10" db="EMBL/GenBank/DDBJ databases">
        <authorList>
            <person name="Rodriguez Cubillos JULIANA M."/>
            <person name="De Vega J."/>
        </authorList>
    </citation>
    <scope>NUCLEOTIDE SEQUENCE</scope>
</reference>
<dbReference type="Proteomes" id="UP001177021">
    <property type="component" value="Unassembled WGS sequence"/>
</dbReference>
<gene>
    <name evidence="1" type="ORF">MILVUS5_LOCUS5152</name>
</gene>
<name>A0ACB0IPQ4_TRIPR</name>
<sequence>MNFYEYLPHEYSYALYLADIYDLYPFDSMIHNMVSERYPRDEDEDCASAYDSESCEEEEESDDVAILSTSTQDLEFSTSQDSILFGSFASPIILVPIPSITPYSDGFSIKIGEIPCFLGDSCCNNVNFMITASEEDKHSKDFETGFELSAVSKKSQNQSGVQAFSSRIKVERQHDGDVRFSRDQDQNSKKGETLSDLLLPSSASIVFISHHRGLCITVFDPGGTMRMIYSFAIMLHILSFFNSVSIFPFDPGGTFLCQ</sequence>
<evidence type="ECO:0000313" key="2">
    <source>
        <dbReference type="Proteomes" id="UP001177021"/>
    </source>
</evidence>
<proteinExistence type="predicted"/>
<keyword evidence="2" id="KW-1185">Reference proteome</keyword>